<proteinExistence type="predicted"/>
<dbReference type="Gene3D" id="2.60.40.1890">
    <property type="entry name" value="PCu(A)C copper chaperone"/>
    <property type="match status" value="1"/>
</dbReference>
<protein>
    <recommendedName>
        <fullName evidence="3">Copper chaperone PCu(A)C</fullName>
    </recommendedName>
</protein>
<accession>A0ABQ5YMN8</accession>
<dbReference type="EMBL" id="BSOJ01000006">
    <property type="protein sequence ID" value="GLR25364.1"/>
    <property type="molecule type" value="Genomic_DNA"/>
</dbReference>
<dbReference type="PANTHER" id="PTHR36302:SF1">
    <property type="entry name" value="COPPER CHAPERONE PCU(A)C"/>
    <property type="match status" value="1"/>
</dbReference>
<name>A0ABQ5YMN8_9BURK</name>
<dbReference type="RefSeq" id="WP_284279715.1">
    <property type="nucleotide sequence ID" value="NZ_BSOJ01000006.1"/>
</dbReference>
<dbReference type="InterPro" id="IPR036182">
    <property type="entry name" value="PCuAC_sf"/>
</dbReference>
<dbReference type="Proteomes" id="UP001156664">
    <property type="component" value="Unassembled WGS sequence"/>
</dbReference>
<evidence type="ECO:0000313" key="1">
    <source>
        <dbReference type="EMBL" id="GLR25364.1"/>
    </source>
</evidence>
<comment type="caution">
    <text evidence="1">The sequence shown here is derived from an EMBL/GenBank/DDBJ whole genome shotgun (WGS) entry which is preliminary data.</text>
</comment>
<dbReference type="SUPFAM" id="SSF110087">
    <property type="entry name" value="DR1885-like metal-binding protein"/>
    <property type="match status" value="1"/>
</dbReference>
<dbReference type="Pfam" id="PF04314">
    <property type="entry name" value="PCuAC"/>
    <property type="match status" value="1"/>
</dbReference>
<keyword evidence="2" id="KW-1185">Reference proteome</keyword>
<sequence length="175" mass="18759">MKHVRTLLVAGLAVAALQACSKHEEHPAMAMGGQAGAAMHTQDMTMPCKVSNVWVRSAGPELKTSAAYLTLEPFVDGNLVGVISDAAGVAEIHSMTMDGDVMRMRKVDSVPLKKGMEFDFKPNDYHIMLMDLKGPLTVGQTVNLQLFIETAAGEKLEIPVKATVADQPPMASMAH</sequence>
<evidence type="ECO:0000313" key="2">
    <source>
        <dbReference type="Proteomes" id="UP001156664"/>
    </source>
</evidence>
<organism evidence="1 2">
    <name type="scientific">Limnobacter litoralis</name>
    <dbReference type="NCBI Taxonomy" id="481366"/>
    <lineage>
        <taxon>Bacteria</taxon>
        <taxon>Pseudomonadati</taxon>
        <taxon>Pseudomonadota</taxon>
        <taxon>Betaproteobacteria</taxon>
        <taxon>Burkholderiales</taxon>
        <taxon>Burkholderiaceae</taxon>
        <taxon>Limnobacter</taxon>
    </lineage>
</organism>
<gene>
    <name evidence="1" type="ORF">GCM10007875_04520</name>
</gene>
<dbReference type="InterPro" id="IPR058248">
    <property type="entry name" value="Lxx211020-like"/>
</dbReference>
<dbReference type="PANTHER" id="PTHR36302">
    <property type="entry name" value="BLR7088 PROTEIN"/>
    <property type="match status" value="1"/>
</dbReference>
<reference evidence="2" key="1">
    <citation type="journal article" date="2019" name="Int. J. Syst. Evol. Microbiol.">
        <title>The Global Catalogue of Microorganisms (GCM) 10K type strain sequencing project: providing services to taxonomists for standard genome sequencing and annotation.</title>
        <authorList>
            <consortium name="The Broad Institute Genomics Platform"/>
            <consortium name="The Broad Institute Genome Sequencing Center for Infectious Disease"/>
            <person name="Wu L."/>
            <person name="Ma J."/>
        </authorList>
    </citation>
    <scope>NUCLEOTIDE SEQUENCE [LARGE SCALE GENOMIC DNA]</scope>
    <source>
        <strain evidence="2">NBRC 105857</strain>
    </source>
</reference>
<dbReference type="InterPro" id="IPR007410">
    <property type="entry name" value="LpqE-like"/>
</dbReference>
<dbReference type="PROSITE" id="PS51257">
    <property type="entry name" value="PROKAR_LIPOPROTEIN"/>
    <property type="match status" value="1"/>
</dbReference>
<evidence type="ECO:0008006" key="3">
    <source>
        <dbReference type="Google" id="ProtNLM"/>
    </source>
</evidence>